<organism evidence="2">
    <name type="scientific">Megaviridae environmental sample</name>
    <dbReference type="NCBI Taxonomy" id="1737588"/>
    <lineage>
        <taxon>Viruses</taxon>
        <taxon>Varidnaviria</taxon>
        <taxon>Bamfordvirae</taxon>
        <taxon>Nucleocytoviricota</taxon>
        <taxon>Megaviricetes</taxon>
        <taxon>Imitervirales</taxon>
        <taxon>Mimiviridae</taxon>
        <taxon>environmental samples</taxon>
    </lineage>
</organism>
<dbReference type="EMBL" id="MN448271">
    <property type="protein sequence ID" value="QFG73846.1"/>
    <property type="molecule type" value="Genomic_DNA"/>
</dbReference>
<evidence type="ECO:0000256" key="1">
    <source>
        <dbReference type="SAM" id="Phobius"/>
    </source>
</evidence>
<keyword evidence="1" id="KW-1133">Transmembrane helix</keyword>
<proteinExistence type="predicted"/>
<accession>A0A5J6VI32</accession>
<keyword evidence="1" id="KW-0812">Transmembrane</keyword>
<evidence type="ECO:0000313" key="2">
    <source>
        <dbReference type="EMBL" id="QFG73846.1"/>
    </source>
</evidence>
<protein>
    <submittedName>
        <fullName evidence="2">Uncharacterized protein</fullName>
    </submittedName>
</protein>
<name>A0A5J6VI32_9VIRU</name>
<reference evidence="2" key="1">
    <citation type="journal article" date="2019" name="Philos. Trans. R. Soc. Lond., B, Biol. Sci.">
        <title>Targeted metagenomic recovery of four divergent viruses reveals shared and distinctive characteristics of giant viruses of marine eukaryotes.</title>
        <authorList>
            <person name="Needham D.M."/>
            <person name="Poirier C."/>
            <person name="Hehenberger E."/>
            <person name="Jimenez V."/>
            <person name="Swalwell J.E."/>
            <person name="Santoro A.E."/>
            <person name="Worden A.Z."/>
        </authorList>
    </citation>
    <scope>NUCLEOTIDE SEQUENCE</scope>
    <source>
        <strain evidence="2">OPacV-662</strain>
    </source>
</reference>
<keyword evidence="1" id="KW-0472">Membrane</keyword>
<sequence length="63" mass="7468">MRDKCKSDSDCEEGSKCTKVGSRFNRYNDCVKSDWLQIQWIILFILIAYSVYIYYKNKQTSAI</sequence>
<feature type="transmembrane region" description="Helical" evidence="1">
    <location>
        <begin position="35"/>
        <end position="55"/>
    </location>
</feature>